<dbReference type="eggNOG" id="ENOG502ZVUJ">
    <property type="taxonomic scope" value="Bacteria"/>
</dbReference>
<comment type="caution">
    <text evidence="2">The sequence shown here is derived from an EMBL/GenBank/DDBJ whole genome shotgun (WGS) entry which is preliminary data.</text>
</comment>
<dbReference type="InterPro" id="IPR028037">
    <property type="entry name" value="Antitoxin_Rv0909/MT0933"/>
</dbReference>
<sequence>MECPLPHRPRRKRKSPAASVAPGRTPGAEPPSDDAGAQTWHYSAEAVVIRRLATRRKETQMGLDDLAKKAGDALSSDKAEAISDKALDAAAGAAKKATGGKYDDKIDAARDAVDGKLGTE</sequence>
<accession>F2UX82</accession>
<evidence type="ECO:0008006" key="4">
    <source>
        <dbReference type="Google" id="ProtNLM"/>
    </source>
</evidence>
<name>F2UX82_ACTVI</name>
<reference evidence="3" key="1">
    <citation type="submission" date="2010-02" db="EMBL/GenBank/DDBJ databases">
        <title>The Genome Sequence of Prevotella oris strain C735.</title>
        <authorList>
            <consortium name="The Broad Institute Genome Sequencing Platform"/>
            <person name="Ward D."/>
            <person name="Feldgarden M."/>
            <person name="Earl A."/>
            <person name="Young S.K."/>
            <person name="Zeng Q."/>
            <person name="Koehrsen M."/>
            <person name="Alvarado L."/>
            <person name="Berlin A."/>
            <person name="Bochicchio J."/>
            <person name="Borenstein D."/>
            <person name="Chapman S.B."/>
            <person name="Chen Z."/>
            <person name="Engels R."/>
            <person name="Freedman E."/>
            <person name="Gellesch M."/>
            <person name="Goldberg J."/>
            <person name="Griggs A."/>
            <person name="Gujja S."/>
            <person name="Heilman E."/>
            <person name="Heiman D."/>
            <person name="Hepburn T."/>
            <person name="Howarth C."/>
            <person name="Jen D."/>
            <person name="Larson L."/>
            <person name="Mehta T."/>
            <person name="Park D."/>
            <person name="Pearson M."/>
            <person name="Roberts A."/>
            <person name="Saif S."/>
            <person name="Shea T."/>
            <person name="Shenoy N."/>
            <person name="Sisk P."/>
            <person name="Stolte C."/>
            <person name="Sykes S."/>
            <person name="Thomson T."/>
            <person name="Walk T."/>
            <person name="White J."/>
            <person name="Yandava C."/>
            <person name="Sibley C.D."/>
            <person name="Field T.R."/>
            <person name="Grinwis M."/>
            <person name="Eshaghurshan C.S."/>
            <person name="Surette M.G."/>
            <person name="Haas B."/>
            <person name="Nusbaum C."/>
            <person name="Birren B."/>
        </authorList>
    </citation>
    <scope>NUCLEOTIDE SEQUENCE [LARGE SCALE GENOMIC DNA]</scope>
    <source>
        <strain evidence="3">C505</strain>
    </source>
</reference>
<feature type="region of interest" description="Disordered" evidence="1">
    <location>
        <begin position="95"/>
        <end position="120"/>
    </location>
</feature>
<proteinExistence type="predicted"/>
<gene>
    <name evidence="2" type="ORF">HMPREF0059_01427</name>
</gene>
<evidence type="ECO:0000256" key="1">
    <source>
        <dbReference type="SAM" id="MobiDB-lite"/>
    </source>
</evidence>
<feature type="region of interest" description="Disordered" evidence="1">
    <location>
        <begin position="1"/>
        <end position="39"/>
    </location>
</feature>
<evidence type="ECO:0000313" key="2">
    <source>
        <dbReference type="EMBL" id="EGE38566.1"/>
    </source>
</evidence>
<reference evidence="2 3" key="2">
    <citation type="submission" date="2011-10" db="EMBL/GenBank/DDBJ databases">
        <title>The Genome Sequence of Actinomyces viscosus C505.</title>
        <authorList>
            <consortium name="The Broad Institute Genome Sequencing Platform"/>
            <consortium name="The Broad Institute Genome Sequencing Center for Infectious Disease"/>
            <person name="Earl A."/>
            <person name="Ward D."/>
            <person name="Feldgarden M."/>
            <person name="Gevers D."/>
            <person name="Sibley C.D."/>
            <person name="Field T.R."/>
            <person name="Grinwis M."/>
            <person name="Eshaghurshan C.S."/>
            <person name="Surette M.G."/>
            <person name="Young S.K."/>
            <person name="Zeng Q."/>
            <person name="Gargeya S."/>
            <person name="Fitzgerald M."/>
            <person name="Haas B."/>
            <person name="Abouelleil A."/>
            <person name="Alvarado L."/>
            <person name="Arachchi H.M."/>
            <person name="Berlin A."/>
            <person name="Brown A."/>
            <person name="Chapman S.B."/>
            <person name="Chen Z."/>
            <person name="Dunbar C."/>
            <person name="Freedman E."/>
            <person name="Gearin G."/>
            <person name="Goldberg J."/>
            <person name="Griggs A."/>
            <person name="Gujja S."/>
            <person name="Heiman D."/>
            <person name="Howarth C."/>
            <person name="Larson L."/>
            <person name="Lui A."/>
            <person name="MacDonald P.J.P."/>
            <person name="Montmayeur A."/>
            <person name="Murphy C."/>
            <person name="Neiman D."/>
            <person name="Pearson M."/>
            <person name="Priest M."/>
            <person name="Roberts A."/>
            <person name="Saif S."/>
            <person name="Shea T."/>
            <person name="Shenoy N."/>
            <person name="Sisk P."/>
            <person name="Stolte C."/>
            <person name="Sykes S."/>
            <person name="Wortman J."/>
            <person name="Nusbaum C."/>
            <person name="Birren B."/>
        </authorList>
    </citation>
    <scope>NUCLEOTIDE SEQUENCE [LARGE SCALE GENOMIC DNA]</scope>
    <source>
        <strain evidence="2 3">C505</strain>
    </source>
</reference>
<dbReference type="AlphaFoldDB" id="F2UX82"/>
<evidence type="ECO:0000313" key="3">
    <source>
        <dbReference type="Proteomes" id="UP000004668"/>
    </source>
</evidence>
<organism evidence="2 3">
    <name type="scientific">Actinomyces viscosus C505</name>
    <dbReference type="NCBI Taxonomy" id="562973"/>
    <lineage>
        <taxon>Bacteria</taxon>
        <taxon>Bacillati</taxon>
        <taxon>Actinomycetota</taxon>
        <taxon>Actinomycetes</taxon>
        <taxon>Actinomycetales</taxon>
        <taxon>Actinomycetaceae</taxon>
        <taxon>Actinomyces</taxon>
    </lineage>
</organism>
<protein>
    <recommendedName>
        <fullName evidence="4">Antitoxin protein</fullName>
    </recommendedName>
</protein>
<feature type="compositionally biased region" description="Basic and acidic residues" evidence="1">
    <location>
        <begin position="101"/>
        <end position="120"/>
    </location>
</feature>
<dbReference type="EMBL" id="ACRE02000079">
    <property type="protein sequence ID" value="EGE38566.1"/>
    <property type="molecule type" value="Genomic_DNA"/>
</dbReference>
<dbReference type="HOGENOM" id="CLU_2044701_0_0_11"/>
<dbReference type="Proteomes" id="UP000004668">
    <property type="component" value="Unassembled WGS sequence"/>
</dbReference>
<dbReference type="Pfam" id="PF14013">
    <property type="entry name" value="MT0933_antitox"/>
    <property type="match status" value="1"/>
</dbReference>